<keyword evidence="3" id="KW-1185">Reference proteome</keyword>
<dbReference type="EMBL" id="CP014841">
    <property type="protein sequence ID" value="AND70762.1"/>
    <property type="molecule type" value="Genomic_DNA"/>
</dbReference>
<reference evidence="2 3" key="1">
    <citation type="submission" date="2016-02" db="EMBL/GenBank/DDBJ databases">
        <title>Complete genome sequencing and analysis of ATSB10, Dyella thiooxydans isolated from rhizosphere soil of sunflower (Helianthus annuus L.).</title>
        <authorList>
            <person name="Lee Y."/>
            <person name="Hwangbo K."/>
            <person name="Chung H."/>
            <person name="Yoo J."/>
            <person name="Kim K.Y."/>
            <person name="Sa T.M."/>
            <person name="Um Y."/>
            <person name="Madhaiyan M."/>
        </authorList>
    </citation>
    <scope>NUCLEOTIDE SEQUENCE [LARGE SCALE GENOMIC DNA]</scope>
    <source>
        <strain evidence="2 3">ATSB10</strain>
    </source>
</reference>
<dbReference type="KEGG" id="dtx:ATSB10_33080"/>
<accession>A0A160N5B8</accession>
<evidence type="ECO:0000313" key="2">
    <source>
        <dbReference type="EMBL" id="AND70762.1"/>
    </source>
</evidence>
<keyword evidence="1" id="KW-1133">Transmembrane helix</keyword>
<evidence type="ECO:0000256" key="1">
    <source>
        <dbReference type="SAM" id="Phobius"/>
    </source>
</evidence>
<keyword evidence="1" id="KW-0472">Membrane</keyword>
<sequence>MTRQQTRSSALLWGAAIVVAALLGTPAFFSQILLPLLAVTSLLPRAGSCLTRSPTP</sequence>
<gene>
    <name evidence="2" type="ORF">ATSB10_33080</name>
</gene>
<dbReference type="Proteomes" id="UP000077255">
    <property type="component" value="Chromosome"/>
</dbReference>
<dbReference type="RefSeq" id="WP_157469321.1">
    <property type="nucleotide sequence ID" value="NZ_CP014841.1"/>
</dbReference>
<feature type="transmembrane region" description="Helical" evidence="1">
    <location>
        <begin position="12"/>
        <end position="34"/>
    </location>
</feature>
<keyword evidence="1" id="KW-0812">Transmembrane</keyword>
<name>A0A160N5B8_9GAMM</name>
<dbReference type="STRING" id="445710.ATSB10_33080"/>
<dbReference type="AlphaFoldDB" id="A0A160N5B8"/>
<protein>
    <submittedName>
        <fullName evidence="2">Uncharacterized protein</fullName>
    </submittedName>
</protein>
<evidence type="ECO:0000313" key="3">
    <source>
        <dbReference type="Proteomes" id="UP000077255"/>
    </source>
</evidence>
<dbReference type="PATRIC" id="fig|445710.3.peg.3309"/>
<organism evidence="2 3">
    <name type="scientific">Dyella thiooxydans</name>
    <dbReference type="NCBI Taxonomy" id="445710"/>
    <lineage>
        <taxon>Bacteria</taxon>
        <taxon>Pseudomonadati</taxon>
        <taxon>Pseudomonadota</taxon>
        <taxon>Gammaproteobacteria</taxon>
        <taxon>Lysobacterales</taxon>
        <taxon>Rhodanobacteraceae</taxon>
        <taxon>Dyella</taxon>
    </lineage>
</organism>
<proteinExistence type="predicted"/>